<dbReference type="SUPFAM" id="SSF53474">
    <property type="entry name" value="alpha/beta-Hydrolases"/>
    <property type="match status" value="1"/>
</dbReference>
<evidence type="ECO:0000256" key="4">
    <source>
        <dbReference type="ARBA" id="ARBA00022989"/>
    </source>
</evidence>
<comment type="similarity">
    <text evidence="2">Belongs to the TMCO4 family.</text>
</comment>
<evidence type="ECO:0000256" key="1">
    <source>
        <dbReference type="ARBA" id="ARBA00004141"/>
    </source>
</evidence>
<feature type="region of interest" description="Disordered" evidence="6">
    <location>
        <begin position="233"/>
        <end position="725"/>
    </location>
</feature>
<keyword evidence="5" id="KW-0472">Membrane</keyword>
<dbReference type="AlphaFoldDB" id="A0A061RG65"/>
<dbReference type="GO" id="GO:0016020">
    <property type="term" value="C:membrane"/>
    <property type="evidence" value="ECO:0007669"/>
    <property type="project" value="UniProtKB-SubCell"/>
</dbReference>
<sequence length="1002" mass="104160">MGTRMASLGFFETHVPNGHTGIAVLPEVSRERAGGLDSSPEALGVVWELLTATLDVHEDDEVGSCPGDVLGEALEREREHRPGRSRQPVRWYDARSRTAIKMVAEWLRVPWSRVLNLEALLATTYMFPQPGEARRARRWTSARAVKVGAAAIAGGGLLALTGGLAAPAIAVGLGAAVTVVGGTAAQAGLVSGLASTAAIASTFGTYGSTVFGRSMMNRTAEVSEFGFCQIGRLEDAGGTASPPQIEGSPGEAPEAEAPPNQLDLPAEHDDADAVKPGEERGAGTVSGPDGPRNPFELPSGSGEADAAAPNEAQGTGTVSDPNGPLNPFHLSAKPEQADAAASDGARGAGTVSDLNGPPNPFDLPAAPEAERGVGTISDPGEPANLFDLPAVSNAERGAGTVSDPDGPVNPFDLPAAPDAERGIGTVSDPDGPPNPFHLPAAHDAERAVGTVSDLDGPPNPFDLPATPDEARGVGTVSDPDGPPNPFHLPAVSNAERGAGTVSDPDGPLNPFDLPEEPEAERRVGTVSDTDGPANPFDLPEEPKAEQEGVENKDHTGGPAGRPRSEKLGLPTGFPDRSGEEENISVPPERAKPFGEPSEADKAPGSARPKEGAGEHDDAGAGSSVGGSAGTSRAEVAPAEFSGLPVEGQRDRSSQGLGAPRRSLGSAPELAGAGQAANGVRPGPWWASWGSKKAPQSSAPCAPAGDQPERSNGSPPPALAAAEGGKKQAASAWSLTGLWRDKPSLPTLPAPVNLSPDRCRLAVTIAVNGWVQAEEDFVQPWNVLDDSDCERYAVVWERKRLVNLGSALSTFVGTKVADQTAKWFIQHFWFSGLLAAINIPSLIVTSSAVIDNAWSVALQRAESAGRVLANVLMARAHGDRPVKLFGFSMGARLIFHCLLELYRHDCRGIVEEVVLLGTPVSIRENRWAMARSVVASRFVNGFSKRDWVLGVVYRTANAFTKRCGGLCAVPVPGIENANLSSIISGHTDYMSKLPEILDALNLT</sequence>
<feature type="compositionally biased region" description="Basic and acidic residues" evidence="6">
    <location>
        <begin position="540"/>
        <end position="555"/>
    </location>
</feature>
<evidence type="ECO:0000256" key="3">
    <source>
        <dbReference type="ARBA" id="ARBA00022692"/>
    </source>
</evidence>
<keyword evidence="4" id="KW-1133">Transmembrane helix</keyword>
<protein>
    <submittedName>
        <fullName evidence="7">Duf726-domain-containing protein</fullName>
    </submittedName>
</protein>
<keyword evidence="3" id="KW-0812">Transmembrane</keyword>
<organism evidence="7">
    <name type="scientific">Tetraselmis sp. GSL018</name>
    <dbReference type="NCBI Taxonomy" id="582737"/>
    <lineage>
        <taxon>Eukaryota</taxon>
        <taxon>Viridiplantae</taxon>
        <taxon>Chlorophyta</taxon>
        <taxon>core chlorophytes</taxon>
        <taxon>Chlorodendrophyceae</taxon>
        <taxon>Chlorodendrales</taxon>
        <taxon>Chlorodendraceae</taxon>
        <taxon>Tetraselmis</taxon>
    </lineage>
</organism>
<dbReference type="Pfam" id="PF05277">
    <property type="entry name" value="DUF726"/>
    <property type="match status" value="2"/>
</dbReference>
<dbReference type="EMBL" id="GBEZ01016478">
    <property type="protein sequence ID" value="JAC69774.1"/>
    <property type="molecule type" value="Transcribed_RNA"/>
</dbReference>
<dbReference type="PANTHER" id="PTHR17920:SF3">
    <property type="entry name" value="TRANSMEMBRANE AND COILED-COIL DOMAIN-CONTAINING PROTEIN 4"/>
    <property type="match status" value="1"/>
</dbReference>
<name>A0A061RG65_9CHLO</name>
<accession>A0A061RG65</accession>
<evidence type="ECO:0000256" key="5">
    <source>
        <dbReference type="ARBA" id="ARBA00023136"/>
    </source>
</evidence>
<feature type="compositionally biased region" description="Basic and acidic residues" evidence="6">
    <location>
        <begin position="265"/>
        <end position="281"/>
    </location>
</feature>
<dbReference type="InterPro" id="IPR007941">
    <property type="entry name" value="DUF726"/>
</dbReference>
<gene>
    <name evidence="7" type="ORF">TSPGSL018_5576</name>
</gene>
<comment type="subcellular location">
    <subcellularLocation>
        <location evidence="1">Membrane</location>
        <topology evidence="1">Multi-pass membrane protein</topology>
    </subcellularLocation>
</comment>
<evidence type="ECO:0000256" key="2">
    <source>
        <dbReference type="ARBA" id="ARBA00009824"/>
    </source>
</evidence>
<evidence type="ECO:0000256" key="6">
    <source>
        <dbReference type="SAM" id="MobiDB-lite"/>
    </source>
</evidence>
<dbReference type="InterPro" id="IPR029058">
    <property type="entry name" value="AB_hydrolase_fold"/>
</dbReference>
<dbReference type="PANTHER" id="PTHR17920">
    <property type="entry name" value="TRANSMEMBRANE AND COILED-COIL DOMAIN-CONTAINING PROTEIN 4 TMCO4"/>
    <property type="match status" value="1"/>
</dbReference>
<feature type="compositionally biased region" description="Low complexity" evidence="6">
    <location>
        <begin position="337"/>
        <end position="349"/>
    </location>
</feature>
<feature type="compositionally biased region" description="Basic and acidic residues" evidence="6">
    <location>
        <begin position="607"/>
        <end position="618"/>
    </location>
</feature>
<proteinExistence type="inferred from homology"/>
<reference evidence="7" key="1">
    <citation type="submission" date="2014-05" db="EMBL/GenBank/DDBJ databases">
        <title>The transcriptome of the halophilic microalga Tetraselmis sp. GSL018 isolated from the Great Salt Lake, Utah.</title>
        <authorList>
            <person name="Jinkerson R.E."/>
            <person name="D'Adamo S."/>
            <person name="Posewitz M.C."/>
        </authorList>
    </citation>
    <scope>NUCLEOTIDE SEQUENCE</scope>
    <source>
        <strain evidence="7">GSL018</strain>
    </source>
</reference>
<evidence type="ECO:0000313" key="7">
    <source>
        <dbReference type="EMBL" id="JAC69774.1"/>
    </source>
</evidence>